<evidence type="ECO:0000256" key="6">
    <source>
        <dbReference type="HAMAP-Rule" id="MF_00867"/>
    </source>
</evidence>
<dbReference type="GO" id="GO:0005737">
    <property type="term" value="C:cytoplasm"/>
    <property type="evidence" value="ECO:0007669"/>
    <property type="project" value="UniProtKB-SubCell"/>
</dbReference>
<feature type="domain" description="R3H" evidence="7">
    <location>
        <begin position="194"/>
        <end position="259"/>
    </location>
</feature>
<dbReference type="InterPro" id="IPR015946">
    <property type="entry name" value="KH_dom-like_a/b"/>
</dbReference>
<accession>A0A4R6BBI0</accession>
<comment type="domain">
    <text evidence="6">Has an N-terminal Jag-N domain and 2 RNA-binding domains (KH and R3H).</text>
</comment>
<dbReference type="Gene3D" id="3.30.300.20">
    <property type="match status" value="1"/>
</dbReference>
<name>A0A4R6BBI0_9STAP</name>
<protein>
    <recommendedName>
        <fullName evidence="6">RNA-binding protein KhpB</fullName>
    </recommendedName>
    <alternativeName>
        <fullName evidence="6">RNA-binding protein EloR</fullName>
    </alternativeName>
</protein>
<comment type="caution">
    <text evidence="6">Lacks conserved residue(s) required for the propagation of feature annotation.</text>
</comment>
<dbReference type="RefSeq" id="WP_133432507.1">
    <property type="nucleotide sequence ID" value="NZ_SCWA01000017.1"/>
</dbReference>
<comment type="subcellular location">
    <subcellularLocation>
        <location evidence="6">Cytoplasm</location>
    </subcellularLocation>
</comment>
<comment type="similarity">
    <text evidence="6">Belongs to the KhpB RNA-binding protein family.</text>
</comment>
<keyword evidence="3 6" id="KW-0133">Cell shape</keyword>
<proteinExistence type="inferred from homology"/>
<dbReference type="InterPro" id="IPR001374">
    <property type="entry name" value="R3H_dom"/>
</dbReference>
<gene>
    <name evidence="6" type="primary">khpB</name>
    <name evidence="6" type="synonym">eloR</name>
    <name evidence="8" type="ORF">ERX27_09000</name>
</gene>
<evidence type="ECO:0000256" key="1">
    <source>
        <dbReference type="ARBA" id="ARBA00022490"/>
    </source>
</evidence>
<dbReference type="HAMAP" id="MF_00867">
    <property type="entry name" value="KhpB"/>
    <property type="match status" value="1"/>
</dbReference>
<dbReference type="CDD" id="cd02414">
    <property type="entry name" value="KH-II_Jag"/>
    <property type="match status" value="1"/>
</dbReference>
<evidence type="ECO:0000313" key="8">
    <source>
        <dbReference type="EMBL" id="TDL94339.1"/>
    </source>
</evidence>
<dbReference type="Pfam" id="PF14804">
    <property type="entry name" value="Jag_N"/>
    <property type="match status" value="1"/>
</dbReference>
<dbReference type="InterPro" id="IPR034079">
    <property type="entry name" value="R3H_KhpB"/>
</dbReference>
<dbReference type="GO" id="GO:0009252">
    <property type="term" value="P:peptidoglycan biosynthetic process"/>
    <property type="evidence" value="ECO:0007669"/>
    <property type="project" value="UniProtKB-UniRule"/>
</dbReference>
<evidence type="ECO:0000256" key="5">
    <source>
        <dbReference type="ARBA" id="ARBA00023316"/>
    </source>
</evidence>
<keyword evidence="9" id="KW-1185">Reference proteome</keyword>
<dbReference type="Gene3D" id="3.30.1370.50">
    <property type="entry name" value="R3H-like domain"/>
    <property type="match status" value="1"/>
</dbReference>
<dbReference type="Pfam" id="PF01424">
    <property type="entry name" value="R3H"/>
    <property type="match status" value="1"/>
</dbReference>
<dbReference type="PROSITE" id="PS51061">
    <property type="entry name" value="R3H"/>
    <property type="match status" value="1"/>
</dbReference>
<keyword evidence="1 6" id="KW-0963">Cytoplasm</keyword>
<dbReference type="GO" id="GO:0071555">
    <property type="term" value="P:cell wall organization"/>
    <property type="evidence" value="ECO:0007669"/>
    <property type="project" value="UniProtKB-KW"/>
</dbReference>
<evidence type="ECO:0000259" key="7">
    <source>
        <dbReference type="PROSITE" id="PS51061"/>
    </source>
</evidence>
<comment type="function">
    <text evidence="6">A probable RNA chaperone. Forms a complex with KhpA which binds to cellular RNA and controls its expression. Plays a role in peptidoglycan (PG) homeostasis and cell length regulation.</text>
</comment>
<dbReference type="Pfam" id="PF13083">
    <property type="entry name" value="KH_KhpA-B"/>
    <property type="match status" value="1"/>
</dbReference>
<evidence type="ECO:0000256" key="2">
    <source>
        <dbReference type="ARBA" id="ARBA00022884"/>
    </source>
</evidence>
<dbReference type="SUPFAM" id="SSF82708">
    <property type="entry name" value="R3H domain"/>
    <property type="match status" value="1"/>
</dbReference>
<dbReference type="InterPro" id="IPR036867">
    <property type="entry name" value="R3H_dom_sf"/>
</dbReference>
<dbReference type="Proteomes" id="UP000295310">
    <property type="component" value="Unassembled WGS sequence"/>
</dbReference>
<keyword evidence="2 6" id="KW-0694">RNA-binding</keyword>
<dbReference type="SMART" id="SM01245">
    <property type="entry name" value="Jag_N"/>
    <property type="match status" value="1"/>
</dbReference>
<dbReference type="AlphaFoldDB" id="A0A4R6BBI0"/>
<dbReference type="EMBL" id="SCWA01000017">
    <property type="protein sequence ID" value="TDL94339.1"/>
    <property type="molecule type" value="Genomic_DNA"/>
</dbReference>
<dbReference type="PANTHER" id="PTHR35800">
    <property type="entry name" value="PROTEIN JAG"/>
    <property type="match status" value="1"/>
</dbReference>
<dbReference type="InterPro" id="IPR039247">
    <property type="entry name" value="KhpB"/>
</dbReference>
<dbReference type="InterPro" id="IPR038247">
    <property type="entry name" value="Jag_N_dom_sf"/>
</dbReference>
<dbReference type="PANTHER" id="PTHR35800:SF1">
    <property type="entry name" value="RNA-BINDING PROTEIN KHPB"/>
    <property type="match status" value="1"/>
</dbReference>
<comment type="subunit">
    <text evidence="6">Forms a complex with KhpA.</text>
</comment>
<dbReference type="OrthoDB" id="9794483at2"/>
<organism evidence="8 9">
    <name type="scientific">Macrococcus brunensis</name>
    <dbReference type="NCBI Taxonomy" id="198483"/>
    <lineage>
        <taxon>Bacteria</taxon>
        <taxon>Bacillati</taxon>
        <taxon>Bacillota</taxon>
        <taxon>Bacilli</taxon>
        <taxon>Bacillales</taxon>
        <taxon>Staphylococcaceae</taxon>
        <taxon>Macrococcus</taxon>
    </lineage>
</organism>
<dbReference type="CDD" id="cd02644">
    <property type="entry name" value="R3H_jag"/>
    <property type="match status" value="1"/>
</dbReference>
<dbReference type="InterPro" id="IPR038008">
    <property type="entry name" value="Jag_KH"/>
</dbReference>
<evidence type="ECO:0000256" key="3">
    <source>
        <dbReference type="ARBA" id="ARBA00022960"/>
    </source>
</evidence>
<reference evidence="8 9" key="1">
    <citation type="submission" date="2019-01" db="EMBL/GenBank/DDBJ databases">
        <title>Draft genome sequences of the type strains of six Macrococcus species.</title>
        <authorList>
            <person name="Mazhar S."/>
            <person name="Altermann E."/>
            <person name="Hill C."/>
            <person name="Mcauliffe O."/>
        </authorList>
    </citation>
    <scope>NUCLEOTIDE SEQUENCE [LARGE SCALE GENOMIC DNA]</scope>
    <source>
        <strain evidence="8 9">CCM4811</strain>
    </source>
</reference>
<dbReference type="Gene3D" id="3.30.30.80">
    <property type="entry name" value="probable RNA-binding protein from clostridium symbiosum atcc 14940"/>
    <property type="match status" value="1"/>
</dbReference>
<keyword evidence="4 6" id="KW-0143">Chaperone</keyword>
<evidence type="ECO:0000313" key="9">
    <source>
        <dbReference type="Proteomes" id="UP000295310"/>
    </source>
</evidence>
<evidence type="ECO:0000256" key="4">
    <source>
        <dbReference type="ARBA" id="ARBA00023186"/>
    </source>
</evidence>
<dbReference type="GO" id="GO:0008360">
    <property type="term" value="P:regulation of cell shape"/>
    <property type="evidence" value="ECO:0007669"/>
    <property type="project" value="UniProtKB-KW"/>
</dbReference>
<dbReference type="SMART" id="SM00393">
    <property type="entry name" value="R3H"/>
    <property type="match status" value="1"/>
</dbReference>
<dbReference type="GO" id="GO:0003723">
    <property type="term" value="F:RNA binding"/>
    <property type="evidence" value="ECO:0007669"/>
    <property type="project" value="UniProtKB-UniRule"/>
</dbReference>
<keyword evidence="5 6" id="KW-0961">Cell wall biogenesis/degradation</keyword>
<dbReference type="InterPro" id="IPR032782">
    <property type="entry name" value="KhpB_N"/>
</dbReference>
<comment type="caution">
    <text evidence="8">The sequence shown here is derived from an EMBL/GenBank/DDBJ whole genome shotgun (WGS) entry which is preliminary data.</text>
</comment>
<sequence>MQETFTGTTVEEAVQNGLSSLNVSEQQVKIEVDDPGKKGLFGIGRRDAVVNLIIIDPELKRYTLTELKDNIQKNAGNEEEPAVVTDELVEEKVIEEPVQQAEERQKAKKDLSASADGTLQYLIQILKHMGIEATGVVATKSNEASINLDSVDAARIIGKRGHTLNALQTVAETHLQQTHKGYVTVMLDIENYREKRKGTLENLALNMAQKALTSQEPVQFEPMPNYERKIIHQVLMKMKNIETYSEGREPHRYLVIKSK</sequence>
<dbReference type="NCBIfam" id="NF041568">
    <property type="entry name" value="Jag_EloR"/>
    <property type="match status" value="1"/>
</dbReference>